<dbReference type="EMBL" id="CP000724">
    <property type="protein sequence ID" value="ABR48982.1"/>
    <property type="molecule type" value="Genomic_DNA"/>
</dbReference>
<dbReference type="RefSeq" id="WP_012063953.1">
    <property type="nucleotide sequence ID" value="NC_009633.1"/>
</dbReference>
<dbReference type="HOGENOM" id="CLU_153784_0_0_9"/>
<gene>
    <name evidence="1" type="ordered locus">Amet_2832</name>
</gene>
<keyword evidence="2" id="KW-1185">Reference proteome</keyword>
<dbReference type="STRING" id="293826.Amet_2832"/>
<dbReference type="OrthoDB" id="48873at2"/>
<organism evidence="1 2">
    <name type="scientific">Alkaliphilus metalliredigens (strain QYMF)</name>
    <dbReference type="NCBI Taxonomy" id="293826"/>
    <lineage>
        <taxon>Bacteria</taxon>
        <taxon>Bacillati</taxon>
        <taxon>Bacillota</taxon>
        <taxon>Clostridia</taxon>
        <taxon>Peptostreptococcales</taxon>
        <taxon>Natronincolaceae</taxon>
        <taxon>Alkaliphilus</taxon>
    </lineage>
</organism>
<dbReference type="eggNOG" id="ENOG5032VXI">
    <property type="taxonomic scope" value="Bacteria"/>
</dbReference>
<sequence length="112" mass="13310">MTNLQRLKLELNNKEYFTDTEYTVFLEENNLSPEDTYIKEGNQRSLLYTIVDILESLLNDVDLYRRVQTEFQTTGQAVQYFRNRIQDLKIKIQDLSDDADVSPFTLMFTRRG</sequence>
<name>A6TS14_ALKMQ</name>
<reference evidence="2" key="1">
    <citation type="journal article" date="2016" name="Genome Announc.">
        <title>Complete genome sequence of Alkaliphilus metalliredigens strain QYMF, an alkaliphilic and metal-reducing bacterium isolated from borax-contaminated leachate ponds.</title>
        <authorList>
            <person name="Hwang C."/>
            <person name="Copeland A."/>
            <person name="Lucas S."/>
            <person name="Lapidus A."/>
            <person name="Barry K."/>
            <person name="Detter J.C."/>
            <person name="Glavina Del Rio T."/>
            <person name="Hammon N."/>
            <person name="Israni S."/>
            <person name="Dalin E."/>
            <person name="Tice H."/>
            <person name="Pitluck S."/>
            <person name="Chertkov O."/>
            <person name="Brettin T."/>
            <person name="Bruce D."/>
            <person name="Han C."/>
            <person name="Schmutz J."/>
            <person name="Larimer F."/>
            <person name="Land M.L."/>
            <person name="Hauser L."/>
            <person name="Kyrpides N."/>
            <person name="Mikhailova N."/>
            <person name="Ye Q."/>
            <person name="Zhou J."/>
            <person name="Richardson P."/>
            <person name="Fields M.W."/>
        </authorList>
    </citation>
    <scope>NUCLEOTIDE SEQUENCE [LARGE SCALE GENOMIC DNA]</scope>
    <source>
        <strain evidence="2">QYMF</strain>
    </source>
</reference>
<evidence type="ECO:0000313" key="1">
    <source>
        <dbReference type="EMBL" id="ABR48982.1"/>
    </source>
</evidence>
<evidence type="ECO:0000313" key="2">
    <source>
        <dbReference type="Proteomes" id="UP000001572"/>
    </source>
</evidence>
<proteinExistence type="predicted"/>
<dbReference type="Proteomes" id="UP000001572">
    <property type="component" value="Chromosome"/>
</dbReference>
<dbReference type="KEGG" id="amt:Amet_2832"/>
<accession>A6TS14</accession>
<dbReference type="AlphaFoldDB" id="A6TS14"/>
<protein>
    <submittedName>
        <fullName evidence="1">Uncharacterized protein</fullName>
    </submittedName>
</protein>